<evidence type="ECO:0000256" key="7">
    <source>
        <dbReference type="ARBA" id="ARBA00029392"/>
    </source>
</evidence>
<sequence length="248" mass="25741">MALLKSIILPPAGAGPATASVIFAHGLGDSGAGWLDVARMLQQRPKLAHVRFILPNAPVLPITLNGGMPMPAWFDISSLEDLAGTEDAAGMRKSADALMALVQAEADGSAEKLQQAVPSERVVLGGFSQGGAVSLLAGLTTPLRLAGLIGLSTWLPLRRSLKPSEHAASLPVLLAHGDADAVVRTEFGRKTRKYISAGGEGGAGIGCGEWDAAKVKGVMWKEYRGMGHSACADEIDDIGEYLEAVIPA</sequence>
<dbReference type="RefSeq" id="XP_025601247.1">
    <property type="nucleotide sequence ID" value="XM_025740781.1"/>
</dbReference>
<keyword evidence="6" id="KW-0443">Lipid metabolism</keyword>
<dbReference type="InterPro" id="IPR003140">
    <property type="entry name" value="PLipase/COase/thioEstase"/>
</dbReference>
<dbReference type="GO" id="GO:0005737">
    <property type="term" value="C:cytoplasm"/>
    <property type="evidence" value="ECO:0007669"/>
    <property type="project" value="TreeGrafter"/>
</dbReference>
<dbReference type="AlphaFoldDB" id="A0A316ZIQ2"/>
<evidence type="ECO:0000256" key="4">
    <source>
        <dbReference type="ARBA" id="ARBA00022487"/>
    </source>
</evidence>
<proteinExistence type="inferred from homology"/>
<comment type="function">
    <text evidence="7">Hydrolyzes fatty acids from S-acylated cysteine residues in proteins with a strong preference for palmitoylated G-alpha proteins over other acyl substrates. Mediates the deacylation of G-alpha proteins such as GPA1 in vivo, but has weak or no activity toward palmitoylated Ras proteins. Has weak lysophospholipase activity in vitro; however such activity may not exist in vivo.</text>
</comment>
<dbReference type="GO" id="GO:0008474">
    <property type="term" value="F:palmitoyl-(protein) hydrolase activity"/>
    <property type="evidence" value="ECO:0007669"/>
    <property type="project" value="UniProtKB-EC"/>
</dbReference>
<dbReference type="EC" id="3.1.2.22" evidence="2"/>
<evidence type="ECO:0000256" key="2">
    <source>
        <dbReference type="ARBA" id="ARBA00012423"/>
    </source>
</evidence>
<dbReference type="InterPro" id="IPR029058">
    <property type="entry name" value="AB_hydrolase_fold"/>
</dbReference>
<dbReference type="OrthoDB" id="2418081at2759"/>
<evidence type="ECO:0000259" key="10">
    <source>
        <dbReference type="Pfam" id="PF02230"/>
    </source>
</evidence>
<reference evidence="11 12" key="1">
    <citation type="journal article" date="2018" name="Mol. Biol. Evol.">
        <title>Broad Genomic Sampling Reveals a Smut Pathogenic Ancestry of the Fungal Clade Ustilaginomycotina.</title>
        <authorList>
            <person name="Kijpornyongpan T."/>
            <person name="Mondo S.J."/>
            <person name="Barry K."/>
            <person name="Sandor L."/>
            <person name="Lee J."/>
            <person name="Lipzen A."/>
            <person name="Pangilinan J."/>
            <person name="LaButti K."/>
            <person name="Hainaut M."/>
            <person name="Henrissat B."/>
            <person name="Grigoriev I.V."/>
            <person name="Spatafora J.W."/>
            <person name="Aime M.C."/>
        </authorList>
    </citation>
    <scope>NUCLEOTIDE SEQUENCE [LARGE SCALE GENOMIC DNA]</scope>
    <source>
        <strain evidence="11 12">MCA 4186</strain>
    </source>
</reference>
<dbReference type="PANTHER" id="PTHR10655:SF17">
    <property type="entry name" value="LYSOPHOSPHOLIPASE-LIKE PROTEIN 1"/>
    <property type="match status" value="1"/>
</dbReference>
<keyword evidence="5" id="KW-0378">Hydrolase</keyword>
<dbReference type="GeneID" id="37268325"/>
<evidence type="ECO:0000256" key="3">
    <source>
        <dbReference type="ARBA" id="ARBA00014923"/>
    </source>
</evidence>
<dbReference type="EMBL" id="KZ819284">
    <property type="protein sequence ID" value="PWO00969.1"/>
    <property type="molecule type" value="Genomic_DNA"/>
</dbReference>
<evidence type="ECO:0000313" key="11">
    <source>
        <dbReference type="EMBL" id="PWO00969.1"/>
    </source>
</evidence>
<evidence type="ECO:0000256" key="8">
    <source>
        <dbReference type="ARBA" id="ARBA00031195"/>
    </source>
</evidence>
<dbReference type="Proteomes" id="UP000245946">
    <property type="component" value="Unassembled WGS sequence"/>
</dbReference>
<accession>A0A316ZIQ2</accession>
<feature type="domain" description="Phospholipase/carboxylesterase/thioesterase" evidence="10">
    <location>
        <begin position="13"/>
        <end position="197"/>
    </location>
</feature>
<dbReference type="Gene3D" id="3.40.50.1820">
    <property type="entry name" value="alpha/beta hydrolase"/>
    <property type="match status" value="1"/>
</dbReference>
<keyword evidence="6" id="KW-0276">Fatty acid metabolism</keyword>
<evidence type="ECO:0000256" key="1">
    <source>
        <dbReference type="ARBA" id="ARBA00006499"/>
    </source>
</evidence>
<comment type="similarity">
    <text evidence="1">Belongs to the AB hydrolase superfamily. AB hydrolase 2 family.</text>
</comment>
<evidence type="ECO:0000256" key="9">
    <source>
        <dbReference type="ARBA" id="ARBA00047337"/>
    </source>
</evidence>
<gene>
    <name evidence="11" type="ORF">FA09DRAFT_314761</name>
</gene>
<dbReference type="STRING" id="58919.A0A316ZIQ2"/>
<dbReference type="GO" id="GO:0052689">
    <property type="term" value="F:carboxylic ester hydrolase activity"/>
    <property type="evidence" value="ECO:0007669"/>
    <property type="project" value="UniProtKB-KW"/>
</dbReference>
<keyword evidence="12" id="KW-1185">Reference proteome</keyword>
<comment type="catalytic activity">
    <reaction evidence="9">
        <text>S-hexadecanoyl-L-cysteinyl-[protein] + H2O = L-cysteinyl-[protein] + hexadecanoate + H(+)</text>
        <dbReference type="Rhea" id="RHEA:19233"/>
        <dbReference type="Rhea" id="RHEA-COMP:10131"/>
        <dbReference type="Rhea" id="RHEA-COMP:11032"/>
        <dbReference type="ChEBI" id="CHEBI:7896"/>
        <dbReference type="ChEBI" id="CHEBI:15377"/>
        <dbReference type="ChEBI" id="CHEBI:15378"/>
        <dbReference type="ChEBI" id="CHEBI:29950"/>
        <dbReference type="ChEBI" id="CHEBI:74151"/>
        <dbReference type="EC" id="3.1.2.22"/>
    </reaction>
</comment>
<evidence type="ECO:0000256" key="6">
    <source>
        <dbReference type="ARBA" id="ARBA00022832"/>
    </source>
</evidence>
<name>A0A316ZIQ2_9BASI</name>
<dbReference type="GO" id="GO:0006631">
    <property type="term" value="P:fatty acid metabolic process"/>
    <property type="evidence" value="ECO:0007669"/>
    <property type="project" value="UniProtKB-KW"/>
</dbReference>
<organism evidence="11 12">
    <name type="scientific">Tilletiopsis washingtonensis</name>
    <dbReference type="NCBI Taxonomy" id="58919"/>
    <lineage>
        <taxon>Eukaryota</taxon>
        <taxon>Fungi</taxon>
        <taxon>Dikarya</taxon>
        <taxon>Basidiomycota</taxon>
        <taxon>Ustilaginomycotina</taxon>
        <taxon>Exobasidiomycetes</taxon>
        <taxon>Entylomatales</taxon>
        <taxon>Entylomatales incertae sedis</taxon>
        <taxon>Tilletiopsis</taxon>
    </lineage>
</organism>
<evidence type="ECO:0000313" key="12">
    <source>
        <dbReference type="Proteomes" id="UP000245946"/>
    </source>
</evidence>
<dbReference type="SUPFAM" id="SSF53474">
    <property type="entry name" value="alpha/beta-Hydrolases"/>
    <property type="match status" value="1"/>
</dbReference>
<protein>
    <recommendedName>
        <fullName evidence="3">Acyl-protein thioesterase 1</fullName>
        <ecNumber evidence="2">3.1.2.22</ecNumber>
    </recommendedName>
    <alternativeName>
        <fullName evidence="8">Palmitoyl-protein hydrolase</fullName>
    </alternativeName>
</protein>
<dbReference type="PANTHER" id="PTHR10655">
    <property type="entry name" value="LYSOPHOSPHOLIPASE-RELATED"/>
    <property type="match status" value="1"/>
</dbReference>
<keyword evidence="4" id="KW-0719">Serine esterase</keyword>
<dbReference type="InterPro" id="IPR050565">
    <property type="entry name" value="LYPA1-2/EST-like"/>
</dbReference>
<dbReference type="Pfam" id="PF02230">
    <property type="entry name" value="Abhydrolase_2"/>
    <property type="match status" value="1"/>
</dbReference>
<evidence type="ECO:0000256" key="5">
    <source>
        <dbReference type="ARBA" id="ARBA00022801"/>
    </source>
</evidence>